<evidence type="ECO:0000313" key="2">
    <source>
        <dbReference type="EMBL" id="MBI5250270.1"/>
    </source>
</evidence>
<dbReference type="EMBL" id="JACRDE010000325">
    <property type="protein sequence ID" value="MBI5250270.1"/>
    <property type="molecule type" value="Genomic_DNA"/>
</dbReference>
<feature type="compositionally biased region" description="Basic and acidic residues" evidence="1">
    <location>
        <begin position="1"/>
        <end position="23"/>
    </location>
</feature>
<proteinExistence type="predicted"/>
<reference evidence="2" key="1">
    <citation type="submission" date="2020-07" db="EMBL/GenBank/DDBJ databases">
        <title>Huge and variable diversity of episymbiotic CPR bacteria and DPANN archaea in groundwater ecosystems.</title>
        <authorList>
            <person name="He C.Y."/>
            <person name="Keren R."/>
            <person name="Whittaker M."/>
            <person name="Farag I.F."/>
            <person name="Doudna J."/>
            <person name="Cate J.H.D."/>
            <person name="Banfield J.F."/>
        </authorList>
    </citation>
    <scope>NUCLEOTIDE SEQUENCE</scope>
    <source>
        <strain evidence="2">NC_groundwater_1664_Pr3_B-0.1um_52_9</strain>
    </source>
</reference>
<dbReference type="AlphaFoldDB" id="A0A9D6V459"/>
<sequence length="147" mass="15878">MSAKSRTGEEISDIRPEGVHSGEGDYAGDDEEAEVVIATARNMPRPSTCLPAPPMGKVGKCTVSLLGDISAVTSIEEVEKTNKSGQARTPVITVIQAVLARAGGSMLLEELAPEVQKYWNRPFPTSPYSTEEFIYIIARHSDNIRTS</sequence>
<dbReference type="Proteomes" id="UP000807825">
    <property type="component" value="Unassembled WGS sequence"/>
</dbReference>
<name>A0A9D6V459_9BACT</name>
<evidence type="ECO:0000256" key="1">
    <source>
        <dbReference type="SAM" id="MobiDB-lite"/>
    </source>
</evidence>
<feature type="region of interest" description="Disordered" evidence="1">
    <location>
        <begin position="1"/>
        <end position="32"/>
    </location>
</feature>
<gene>
    <name evidence="2" type="ORF">HY912_12315</name>
</gene>
<organism evidence="2 3">
    <name type="scientific">Desulfomonile tiedjei</name>
    <dbReference type="NCBI Taxonomy" id="2358"/>
    <lineage>
        <taxon>Bacteria</taxon>
        <taxon>Pseudomonadati</taxon>
        <taxon>Thermodesulfobacteriota</taxon>
        <taxon>Desulfomonilia</taxon>
        <taxon>Desulfomonilales</taxon>
        <taxon>Desulfomonilaceae</taxon>
        <taxon>Desulfomonile</taxon>
    </lineage>
</organism>
<evidence type="ECO:0000313" key="3">
    <source>
        <dbReference type="Proteomes" id="UP000807825"/>
    </source>
</evidence>
<comment type="caution">
    <text evidence="2">The sequence shown here is derived from an EMBL/GenBank/DDBJ whole genome shotgun (WGS) entry which is preliminary data.</text>
</comment>
<accession>A0A9D6V459</accession>
<protein>
    <submittedName>
        <fullName evidence="2">Uncharacterized protein</fullName>
    </submittedName>
</protein>